<reference evidence="6 7" key="2">
    <citation type="submission" date="2018-11" db="EMBL/GenBank/DDBJ databases">
        <authorList>
            <consortium name="Pathogen Informatics"/>
        </authorList>
    </citation>
    <scope>NUCLEOTIDE SEQUENCE [LARGE SCALE GENOMIC DNA]</scope>
</reference>
<dbReference type="GO" id="GO:0022857">
    <property type="term" value="F:transmembrane transporter activity"/>
    <property type="evidence" value="ECO:0007669"/>
    <property type="project" value="InterPro"/>
</dbReference>
<evidence type="ECO:0000313" key="7">
    <source>
        <dbReference type="Proteomes" id="UP000050794"/>
    </source>
</evidence>
<dbReference type="Gene3D" id="1.20.1250.20">
    <property type="entry name" value="MFS general substrate transporter like domains"/>
    <property type="match status" value="1"/>
</dbReference>
<keyword evidence="2 5" id="KW-0812">Transmembrane</keyword>
<evidence type="ECO:0000313" key="8">
    <source>
        <dbReference type="WBParaSite" id="TCNE_0000776901-mRNA-1"/>
    </source>
</evidence>
<protein>
    <submittedName>
        <fullName evidence="8">MFS domain-containing protein</fullName>
    </submittedName>
</protein>
<keyword evidence="3 5" id="KW-1133">Transmembrane helix</keyword>
<proteinExistence type="predicted"/>
<feature type="transmembrane region" description="Helical" evidence="5">
    <location>
        <begin position="92"/>
        <end position="110"/>
    </location>
</feature>
<dbReference type="InterPro" id="IPR005828">
    <property type="entry name" value="MFS_sugar_transport-like"/>
</dbReference>
<evidence type="ECO:0000256" key="1">
    <source>
        <dbReference type="ARBA" id="ARBA00004370"/>
    </source>
</evidence>
<organism evidence="7 8">
    <name type="scientific">Toxocara canis</name>
    <name type="common">Canine roundworm</name>
    <dbReference type="NCBI Taxonomy" id="6265"/>
    <lineage>
        <taxon>Eukaryota</taxon>
        <taxon>Metazoa</taxon>
        <taxon>Ecdysozoa</taxon>
        <taxon>Nematoda</taxon>
        <taxon>Chromadorea</taxon>
        <taxon>Rhabditida</taxon>
        <taxon>Spirurina</taxon>
        <taxon>Ascaridomorpha</taxon>
        <taxon>Ascaridoidea</taxon>
        <taxon>Toxocaridae</taxon>
        <taxon>Toxocara</taxon>
    </lineage>
</organism>
<evidence type="ECO:0000313" key="6">
    <source>
        <dbReference type="EMBL" id="VDM39090.1"/>
    </source>
</evidence>
<feature type="transmembrane region" description="Helical" evidence="5">
    <location>
        <begin position="66"/>
        <end position="86"/>
    </location>
</feature>
<evidence type="ECO:0000256" key="5">
    <source>
        <dbReference type="SAM" id="Phobius"/>
    </source>
</evidence>
<dbReference type="InterPro" id="IPR036259">
    <property type="entry name" value="MFS_trans_sf"/>
</dbReference>
<dbReference type="Pfam" id="PF00083">
    <property type="entry name" value="Sugar_tr"/>
    <property type="match status" value="1"/>
</dbReference>
<keyword evidence="4 5" id="KW-0472">Membrane</keyword>
<dbReference type="WBParaSite" id="TCNE_0000776901-mRNA-1">
    <property type="protein sequence ID" value="TCNE_0000776901-mRNA-1"/>
    <property type="gene ID" value="TCNE_0000776901"/>
</dbReference>
<evidence type="ECO:0000256" key="3">
    <source>
        <dbReference type="ARBA" id="ARBA00022989"/>
    </source>
</evidence>
<reference evidence="8" key="1">
    <citation type="submission" date="2016-06" db="UniProtKB">
        <authorList>
            <consortium name="WormBaseParasite"/>
        </authorList>
    </citation>
    <scope>IDENTIFICATION</scope>
</reference>
<dbReference type="AlphaFoldDB" id="A0A183UGZ9"/>
<dbReference type="SUPFAM" id="SSF103473">
    <property type="entry name" value="MFS general substrate transporter"/>
    <property type="match status" value="1"/>
</dbReference>
<keyword evidence="7" id="KW-1185">Reference proteome</keyword>
<dbReference type="Proteomes" id="UP000050794">
    <property type="component" value="Unassembled WGS sequence"/>
</dbReference>
<gene>
    <name evidence="6" type="ORF">TCNE_LOCUS7769</name>
</gene>
<accession>A0A183UGZ9</accession>
<dbReference type="EMBL" id="UYWY01019753">
    <property type="protein sequence ID" value="VDM39090.1"/>
    <property type="molecule type" value="Genomic_DNA"/>
</dbReference>
<evidence type="ECO:0000256" key="4">
    <source>
        <dbReference type="ARBA" id="ARBA00023136"/>
    </source>
</evidence>
<feature type="transmembrane region" description="Helical" evidence="5">
    <location>
        <begin position="122"/>
        <end position="140"/>
    </location>
</feature>
<sequence length="315" mass="35090">MERVVILGALSSFQIFHQCSTNNLWLSHYFRGIHLSLLATSFPAGKLLGTVIVPMASRRSGLERTLLLDAFLLTAGSLLSIIPRWWSLCVGRALIGIGSGIGFVTCTVILHATTISENRPSAYFIFAILYSSALLLANLIPPFGLLSYPLMSLLTALPAFIPGTLRSEQQDLSSLPALPKQALYHQANAGDFHFLAWRIIRSAEGYTRIGRVYTVSNWDVHFHPIFFMFLRKHPEGLSKSVKLDSLRYKISHLTGALYLLARISAPSTEFVNAEENASPKQQRPIKFCYLLMALNAVSSDYLSIFLKKKSEDIQK</sequence>
<name>A0A183UGZ9_TOXCA</name>
<comment type="subcellular location">
    <subcellularLocation>
        <location evidence="1">Membrane</location>
    </subcellularLocation>
</comment>
<dbReference type="GO" id="GO:0016020">
    <property type="term" value="C:membrane"/>
    <property type="evidence" value="ECO:0007669"/>
    <property type="project" value="UniProtKB-SubCell"/>
</dbReference>
<feature type="transmembrane region" description="Helical" evidence="5">
    <location>
        <begin position="31"/>
        <end position="54"/>
    </location>
</feature>
<evidence type="ECO:0000256" key="2">
    <source>
        <dbReference type="ARBA" id="ARBA00022692"/>
    </source>
</evidence>